<dbReference type="PROSITE" id="PS50086">
    <property type="entry name" value="TBC_RABGAP"/>
    <property type="match status" value="1"/>
</dbReference>
<dbReference type="Gene3D" id="1.10.8.270">
    <property type="entry name" value="putative rabgap domain of human tbc1 domain family member 14 like domains"/>
    <property type="match status" value="1"/>
</dbReference>
<accession>A0AAI8YXE8</accession>
<feature type="region of interest" description="Disordered" evidence="2">
    <location>
        <begin position="532"/>
        <end position="608"/>
    </location>
</feature>
<dbReference type="FunFam" id="1.10.472.80:FF:000038">
    <property type="entry name" value="TBC1 domain family member 5"/>
    <property type="match status" value="1"/>
</dbReference>
<reference evidence="4" key="1">
    <citation type="submission" date="2023-11" db="EMBL/GenBank/DDBJ databases">
        <authorList>
            <person name="Alioto T."/>
            <person name="Alioto T."/>
            <person name="Gomez Garrido J."/>
        </authorList>
    </citation>
    <scope>NUCLEOTIDE SEQUENCE</scope>
</reference>
<sequence>MRSLDEARLSWQELQQYKDLGELKQAVRLEANASIATSGLRSACWKAFLVFDTLDVTEWQRTLSSSRSAYNSLHSHFFRYIENPDDVGANFDPLSQDSESSPWSQVQKDQELRAEILQDVERCMPENPYFRQPETQMMLLDILFVFCRLNPDVGYRQGMHEIAAPILWVVEREAIDVGRTSKALGEDGIIKMVFDAEHIEHDTFAIFGQVMQSAKTFYISEGPVSIASRSRRIFDELLPKVDPDLKKYVESLDIPPQVFLIRWIRLLFGREFDFDGVLTLWDAIFAEDPTLELVDHVCIAMLLRIRWHLLDADYNAALGLLLKYPEQDKEFPPQTFALDALYLTTHMTSEGGSYLVLKYTGRPLVTGRPTTPPALQRNITTYAIHNSDRRSRLSPPRTPRQSRNIEAMLQNTAKNIYARGEKLGIGKAVRSAVDEVHKKAQEIRDAQTPSPARAGHEPLLGRVKELESRNERLSQLLSGAVNELWEYQKLVTEAHTKEEGNVQADPGVVEKLSAAIAKVQFVQVYLAEPTLSLPDDESRPSTAQTSMEAISIPQTNEPLSPSDVEEKREVTKDTQSPPKSFAQAFPTSPTTAGLADPSTFEDFAEPGPALNTADAALFSTNDTVSQSTAPVHNPGSNNTIEKTPPIIEPTKTKPPRPTLGESPFSFMLGQGSETSPHGNPAGSPRARERGLFGGGDERSQSSTQKQEAKDPSNGHGSGDETQFDMGSLRRARGTKR</sequence>
<dbReference type="SMART" id="SM00164">
    <property type="entry name" value="TBC"/>
    <property type="match status" value="1"/>
</dbReference>
<evidence type="ECO:0000313" key="5">
    <source>
        <dbReference type="Proteomes" id="UP001296104"/>
    </source>
</evidence>
<evidence type="ECO:0000313" key="4">
    <source>
        <dbReference type="EMBL" id="CAK3984907.1"/>
    </source>
</evidence>
<protein>
    <recommendedName>
        <fullName evidence="3">Rab-GAP TBC domain-containing protein</fullName>
    </recommendedName>
</protein>
<dbReference type="GO" id="GO:0005096">
    <property type="term" value="F:GTPase activator activity"/>
    <property type="evidence" value="ECO:0007669"/>
    <property type="project" value="UniProtKB-KW"/>
</dbReference>
<dbReference type="SUPFAM" id="SSF47923">
    <property type="entry name" value="Ypt/Rab-GAP domain of gyp1p"/>
    <property type="match status" value="2"/>
</dbReference>
<dbReference type="Pfam" id="PF00566">
    <property type="entry name" value="RabGAP-TBC"/>
    <property type="match status" value="1"/>
</dbReference>
<feature type="compositionally biased region" description="Polar residues" evidence="2">
    <location>
        <begin position="623"/>
        <end position="638"/>
    </location>
</feature>
<feature type="domain" description="Rab-GAP TBC" evidence="3">
    <location>
        <begin position="35"/>
        <end position="288"/>
    </location>
</feature>
<keyword evidence="5" id="KW-1185">Reference proteome</keyword>
<feature type="compositionally biased region" description="Polar residues" evidence="2">
    <location>
        <begin position="540"/>
        <end position="559"/>
    </location>
</feature>
<dbReference type="FunFam" id="1.10.8.270:FF:000031">
    <property type="entry name" value="TBC1 domain family member 5"/>
    <property type="match status" value="1"/>
</dbReference>
<evidence type="ECO:0000259" key="3">
    <source>
        <dbReference type="PROSITE" id="PS50086"/>
    </source>
</evidence>
<dbReference type="AlphaFoldDB" id="A0AAI8YXE8"/>
<feature type="compositionally biased region" description="Low complexity" evidence="2">
    <location>
        <begin position="639"/>
        <end position="649"/>
    </location>
</feature>
<dbReference type="InterPro" id="IPR000195">
    <property type="entry name" value="Rab-GAP-TBC_dom"/>
</dbReference>
<evidence type="ECO:0000256" key="1">
    <source>
        <dbReference type="ARBA" id="ARBA00022468"/>
    </source>
</evidence>
<dbReference type="PANTHER" id="PTHR22957">
    <property type="entry name" value="TBC1 DOMAIN FAMILY MEMBER GTPASE-ACTIVATING PROTEIN"/>
    <property type="match status" value="1"/>
</dbReference>
<dbReference type="PANTHER" id="PTHR22957:SF337">
    <property type="entry name" value="TBC1 DOMAIN FAMILY MEMBER 5"/>
    <property type="match status" value="1"/>
</dbReference>
<comment type="caution">
    <text evidence="4">The sequence shown here is derived from an EMBL/GenBank/DDBJ whole genome shotgun (WGS) entry which is preliminary data.</text>
</comment>
<dbReference type="Gene3D" id="1.10.472.80">
    <property type="entry name" value="Ypt/Rab-GAP domain of gyp1p, domain 3"/>
    <property type="match status" value="1"/>
</dbReference>
<dbReference type="Proteomes" id="UP001296104">
    <property type="component" value="Unassembled WGS sequence"/>
</dbReference>
<dbReference type="InterPro" id="IPR035969">
    <property type="entry name" value="Rab-GAP_TBC_sf"/>
</dbReference>
<name>A0AAI8YXE8_9PEZI</name>
<dbReference type="EMBL" id="CAVMBE010000019">
    <property type="protein sequence ID" value="CAK3984907.1"/>
    <property type="molecule type" value="Genomic_DNA"/>
</dbReference>
<proteinExistence type="predicted"/>
<evidence type="ECO:0000256" key="2">
    <source>
        <dbReference type="SAM" id="MobiDB-lite"/>
    </source>
</evidence>
<organism evidence="4 5">
    <name type="scientific">Lecanosticta acicola</name>
    <dbReference type="NCBI Taxonomy" id="111012"/>
    <lineage>
        <taxon>Eukaryota</taxon>
        <taxon>Fungi</taxon>
        <taxon>Dikarya</taxon>
        <taxon>Ascomycota</taxon>
        <taxon>Pezizomycotina</taxon>
        <taxon>Dothideomycetes</taxon>
        <taxon>Dothideomycetidae</taxon>
        <taxon>Mycosphaerellales</taxon>
        <taxon>Mycosphaerellaceae</taxon>
        <taxon>Lecanosticta</taxon>
    </lineage>
</organism>
<keyword evidence="1" id="KW-0343">GTPase activation</keyword>
<feature type="region of interest" description="Disordered" evidence="2">
    <location>
        <begin position="623"/>
        <end position="736"/>
    </location>
</feature>
<gene>
    <name evidence="4" type="ORF">LECACI_7A003838</name>
</gene>
<feature type="compositionally biased region" description="Basic and acidic residues" evidence="2">
    <location>
        <begin position="685"/>
        <end position="699"/>
    </location>
</feature>